<feature type="compositionally biased region" description="Acidic residues" evidence="4">
    <location>
        <begin position="362"/>
        <end position="373"/>
    </location>
</feature>
<feature type="compositionally biased region" description="Basic and acidic residues" evidence="4">
    <location>
        <begin position="438"/>
        <end position="461"/>
    </location>
</feature>
<dbReference type="SUPFAM" id="SSF53590">
    <property type="entry name" value="Nucleoside hydrolase"/>
    <property type="match status" value="1"/>
</dbReference>
<feature type="domain" description="RED-like N-terminal" evidence="6">
    <location>
        <begin position="89"/>
        <end position="216"/>
    </location>
</feature>
<keyword evidence="2" id="KW-0378">Hydrolase</keyword>
<reference evidence="7" key="1">
    <citation type="journal article" date="2023" name="Mol. Phylogenet. Evol.">
        <title>Genome-scale phylogeny and comparative genomics of the fungal order Sordariales.</title>
        <authorList>
            <person name="Hensen N."/>
            <person name="Bonometti L."/>
            <person name="Westerberg I."/>
            <person name="Brannstrom I.O."/>
            <person name="Guillou S."/>
            <person name="Cros-Aarteil S."/>
            <person name="Calhoun S."/>
            <person name="Haridas S."/>
            <person name="Kuo A."/>
            <person name="Mondo S."/>
            <person name="Pangilinan J."/>
            <person name="Riley R."/>
            <person name="LaButti K."/>
            <person name="Andreopoulos B."/>
            <person name="Lipzen A."/>
            <person name="Chen C."/>
            <person name="Yan M."/>
            <person name="Daum C."/>
            <person name="Ng V."/>
            <person name="Clum A."/>
            <person name="Steindorff A."/>
            <person name="Ohm R.A."/>
            <person name="Martin F."/>
            <person name="Silar P."/>
            <person name="Natvig D.O."/>
            <person name="Lalanne C."/>
            <person name="Gautier V."/>
            <person name="Ament-Velasquez S.L."/>
            <person name="Kruys A."/>
            <person name="Hutchinson M.I."/>
            <person name="Powell A.J."/>
            <person name="Barry K."/>
            <person name="Miller A.N."/>
            <person name="Grigoriev I.V."/>
            <person name="Debuchy R."/>
            <person name="Gladieux P."/>
            <person name="Hiltunen Thoren M."/>
            <person name="Johannesson H."/>
        </authorList>
    </citation>
    <scope>NUCLEOTIDE SEQUENCE</scope>
    <source>
        <strain evidence="7">CBS 103.79</strain>
    </source>
</reference>
<protein>
    <submittedName>
        <fullName evidence="7">Uncharacterized protein</fullName>
    </submittedName>
</protein>
<gene>
    <name evidence="7" type="ORF">C8A05DRAFT_42141</name>
</gene>
<dbReference type="AlphaFoldDB" id="A0AAN6MR05"/>
<keyword evidence="8" id="KW-1185">Reference proteome</keyword>
<feature type="compositionally biased region" description="Basic and acidic residues" evidence="4">
    <location>
        <begin position="288"/>
        <end position="307"/>
    </location>
</feature>
<evidence type="ECO:0000259" key="6">
    <source>
        <dbReference type="Pfam" id="PF07808"/>
    </source>
</evidence>
<reference evidence="7" key="2">
    <citation type="submission" date="2023-05" db="EMBL/GenBank/DDBJ databases">
        <authorList>
            <consortium name="Lawrence Berkeley National Laboratory"/>
            <person name="Steindorff A."/>
            <person name="Hensen N."/>
            <person name="Bonometti L."/>
            <person name="Westerberg I."/>
            <person name="Brannstrom I.O."/>
            <person name="Guillou S."/>
            <person name="Cros-Aarteil S."/>
            <person name="Calhoun S."/>
            <person name="Haridas S."/>
            <person name="Kuo A."/>
            <person name="Mondo S."/>
            <person name="Pangilinan J."/>
            <person name="Riley R."/>
            <person name="Labutti K."/>
            <person name="Andreopoulos B."/>
            <person name="Lipzen A."/>
            <person name="Chen C."/>
            <person name="Yanf M."/>
            <person name="Daum C."/>
            <person name="Ng V."/>
            <person name="Clum A."/>
            <person name="Ohm R."/>
            <person name="Martin F."/>
            <person name="Silar P."/>
            <person name="Natvig D."/>
            <person name="Lalanne C."/>
            <person name="Gautier V."/>
            <person name="Ament-Velasquez S.L."/>
            <person name="Kruys A."/>
            <person name="Hutchinson M.I."/>
            <person name="Powell A.J."/>
            <person name="Barry K."/>
            <person name="Miller A.N."/>
            <person name="Grigoriev I.V."/>
            <person name="Debuchy R."/>
            <person name="Gladieux P."/>
            <person name="Thoren M.H."/>
            <person name="Johannesson H."/>
        </authorList>
    </citation>
    <scope>NUCLEOTIDE SEQUENCE</scope>
    <source>
        <strain evidence="7">CBS 103.79</strain>
    </source>
</reference>
<feature type="region of interest" description="Disordered" evidence="4">
    <location>
        <begin position="330"/>
        <end position="419"/>
    </location>
</feature>
<evidence type="ECO:0000259" key="5">
    <source>
        <dbReference type="Pfam" id="PF01156"/>
    </source>
</evidence>
<name>A0AAN6MR05_9PEZI</name>
<dbReference type="GO" id="GO:0008477">
    <property type="term" value="F:purine nucleosidase activity"/>
    <property type="evidence" value="ECO:0007669"/>
    <property type="project" value="TreeGrafter"/>
</dbReference>
<dbReference type="InterPro" id="IPR012916">
    <property type="entry name" value="RED_N"/>
</dbReference>
<dbReference type="Pfam" id="PF01156">
    <property type="entry name" value="IU_nuc_hydro"/>
    <property type="match status" value="1"/>
</dbReference>
<proteinExistence type="inferred from homology"/>
<dbReference type="Gene3D" id="3.90.245.10">
    <property type="entry name" value="Ribonucleoside hydrolase-like"/>
    <property type="match status" value="1"/>
</dbReference>
<feature type="compositionally biased region" description="Basic and acidic residues" evidence="4">
    <location>
        <begin position="400"/>
        <end position="415"/>
    </location>
</feature>
<dbReference type="InterPro" id="IPR036452">
    <property type="entry name" value="Ribo_hydro-like"/>
</dbReference>
<comment type="caution">
    <text evidence="7">The sequence shown here is derived from an EMBL/GenBank/DDBJ whole genome shotgun (WGS) entry which is preliminary data.</text>
</comment>
<dbReference type="GO" id="GO:0006152">
    <property type="term" value="P:purine nucleoside catabolic process"/>
    <property type="evidence" value="ECO:0007669"/>
    <property type="project" value="TreeGrafter"/>
</dbReference>
<evidence type="ECO:0000256" key="2">
    <source>
        <dbReference type="ARBA" id="ARBA00022801"/>
    </source>
</evidence>
<dbReference type="PANTHER" id="PTHR12304:SF4">
    <property type="entry name" value="URIDINE NUCLEOSIDASE"/>
    <property type="match status" value="1"/>
</dbReference>
<accession>A0AAN6MR05</accession>
<keyword evidence="3" id="KW-0326">Glycosidase</keyword>
<feature type="domain" description="Inosine/uridine-preferring nucleoside hydrolase" evidence="5">
    <location>
        <begin position="530"/>
        <end position="876"/>
    </location>
</feature>
<evidence type="ECO:0000256" key="1">
    <source>
        <dbReference type="ARBA" id="ARBA00009176"/>
    </source>
</evidence>
<dbReference type="GO" id="GO:0005829">
    <property type="term" value="C:cytosol"/>
    <property type="evidence" value="ECO:0007669"/>
    <property type="project" value="TreeGrafter"/>
</dbReference>
<feature type="region of interest" description="Disordered" evidence="4">
    <location>
        <begin position="432"/>
        <end position="522"/>
    </location>
</feature>
<dbReference type="PANTHER" id="PTHR12304">
    <property type="entry name" value="INOSINE-URIDINE PREFERRING NUCLEOSIDE HYDROLASE"/>
    <property type="match status" value="1"/>
</dbReference>
<feature type="compositionally biased region" description="Basic and acidic residues" evidence="4">
    <location>
        <begin position="262"/>
        <end position="281"/>
    </location>
</feature>
<comment type="similarity">
    <text evidence="1">Belongs to the IUNH family.</text>
</comment>
<dbReference type="InterPro" id="IPR023186">
    <property type="entry name" value="IUNH"/>
</dbReference>
<dbReference type="Pfam" id="PF07808">
    <property type="entry name" value="RED_N"/>
    <property type="match status" value="1"/>
</dbReference>
<dbReference type="Proteomes" id="UP001303889">
    <property type="component" value="Unassembled WGS sequence"/>
</dbReference>
<feature type="compositionally biased region" description="Basic and acidic residues" evidence="4">
    <location>
        <begin position="165"/>
        <end position="177"/>
    </location>
</feature>
<feature type="region of interest" description="Disordered" evidence="4">
    <location>
        <begin position="72"/>
        <end position="113"/>
    </location>
</feature>
<organism evidence="7 8">
    <name type="scientific">Staphylotrichum tortipilum</name>
    <dbReference type="NCBI Taxonomy" id="2831512"/>
    <lineage>
        <taxon>Eukaryota</taxon>
        <taxon>Fungi</taxon>
        <taxon>Dikarya</taxon>
        <taxon>Ascomycota</taxon>
        <taxon>Pezizomycotina</taxon>
        <taxon>Sordariomycetes</taxon>
        <taxon>Sordariomycetidae</taxon>
        <taxon>Sordariales</taxon>
        <taxon>Chaetomiaceae</taxon>
        <taxon>Staphylotrichum</taxon>
    </lineage>
</organism>
<sequence length="905" mass="97603">MNNDQFRRLMLANAAKSGSNKNGDPSTTSTPSSRPAASSTPAALGSRLKSSIPMTPRSVAGARVDFARQLAERNQAADKSQKKFRTSAPKGSRFAQGYVDRAKTREEEDDERAERLKALEESLKKEEIDRETYDRLRGEIAGGDLSSTHLVKGLDFKLLEKVRRGEDVYSEKQKPPGDQESGTAENEKPADEDPDDILEQLESTEVKAIEKEKVQKKGQFAPTTLNPGQKRSRNQILADLKATRAAAAKAKEESSLGSRFKKIGEKKTPGTRIERDSKGREVMVIVDEDGHERRKVRKLDPKARAEQEREDELLAASKVLGMEVPEFYRKQQEAQQAEEDSKEINIFDDVGSDYDPLAGLEGSDESSDEEGEAKDEPAKTTTSTDMPPPPRPDAAGARNYFKDSKTALTSEEKYKTPSLDDPAFMAALKKAKVASALEKSEEEKKAAEREERLRKKLQEANRDDEDMDMGFGSSRVEDEADMDEAKVKLSAWGGDDHDDGGGGGGKKSERKRGGKKKKGDKNNFEDVMRDTFAILLAAYHPAIRILGVSTVFGNASLEKTTHNATSILTAIQKATTIPVYIGASHALSRPPLLAPTDIHGDTGLDGTTLLPTPTVPALTSPPAIDAAYAALKACRPGTAWVVATGAFTNAAALFAKYPDLVGHVKGLSLMGGAVGGGFTPAVLGEVDGVPRVGNWTPFAEFNVLADPEAAAMIFGERELAGKTTLIPLDVSHLVLTTGEVRDLLLYGREAVEKGEVRGEGTSRLRVMLVELLMFFAKTYSDVFGITEGPPLHDPLAVAAVLAGLGDEHEIPFCDSDPAGEPGLAQPERYEVAVVTEGSYEDARAGARTGQITARLLPPGEAGVRIPRSLDIPLFWKAIEECVSRADAANAAAEAAAAEITGPLAN</sequence>
<feature type="compositionally biased region" description="Basic and acidic residues" evidence="4">
    <location>
        <begin position="204"/>
        <end position="215"/>
    </location>
</feature>
<feature type="region of interest" description="Disordered" evidence="4">
    <location>
        <begin position="1"/>
        <end position="57"/>
    </location>
</feature>
<feature type="compositionally biased region" description="Low complexity" evidence="4">
    <location>
        <begin position="238"/>
        <end position="248"/>
    </location>
</feature>
<evidence type="ECO:0000313" key="8">
    <source>
        <dbReference type="Proteomes" id="UP001303889"/>
    </source>
</evidence>
<evidence type="ECO:0000256" key="3">
    <source>
        <dbReference type="ARBA" id="ARBA00023295"/>
    </source>
</evidence>
<feature type="compositionally biased region" description="Basic and acidic residues" evidence="4">
    <location>
        <begin position="100"/>
        <end position="113"/>
    </location>
</feature>
<dbReference type="CDD" id="cd02651">
    <property type="entry name" value="nuc_hydro_IU_UC_XIUA"/>
    <property type="match status" value="1"/>
</dbReference>
<evidence type="ECO:0000256" key="4">
    <source>
        <dbReference type="SAM" id="MobiDB-lite"/>
    </source>
</evidence>
<dbReference type="EMBL" id="MU855381">
    <property type="protein sequence ID" value="KAK3904844.1"/>
    <property type="molecule type" value="Genomic_DNA"/>
</dbReference>
<feature type="compositionally biased region" description="Basic residues" evidence="4">
    <location>
        <begin position="508"/>
        <end position="519"/>
    </location>
</feature>
<dbReference type="InterPro" id="IPR001910">
    <property type="entry name" value="Inosine/uridine_hydrolase_dom"/>
</dbReference>
<feature type="compositionally biased region" description="Low complexity" evidence="4">
    <location>
        <begin position="25"/>
        <end position="43"/>
    </location>
</feature>
<feature type="region of interest" description="Disordered" evidence="4">
    <location>
        <begin position="165"/>
        <end position="310"/>
    </location>
</feature>
<evidence type="ECO:0000313" key="7">
    <source>
        <dbReference type="EMBL" id="KAK3904844.1"/>
    </source>
</evidence>